<keyword evidence="2" id="KW-0812">Transmembrane</keyword>
<dbReference type="EMBL" id="OBDY01000004">
    <property type="protein sequence ID" value="SNY33132.1"/>
    <property type="molecule type" value="Genomic_DNA"/>
</dbReference>
<dbReference type="Pfam" id="PF11241">
    <property type="entry name" value="DUF3043"/>
    <property type="match status" value="1"/>
</dbReference>
<evidence type="ECO:0000256" key="1">
    <source>
        <dbReference type="SAM" id="MobiDB-lite"/>
    </source>
</evidence>
<gene>
    <name evidence="3" type="ORF">SAMN05421748_10484</name>
</gene>
<keyword evidence="2" id="KW-1133">Transmembrane helix</keyword>
<feature type="compositionally biased region" description="Basic and acidic residues" evidence="1">
    <location>
        <begin position="71"/>
        <end position="89"/>
    </location>
</feature>
<proteinExistence type="predicted"/>
<accession>A0A285HBL4</accession>
<evidence type="ECO:0008006" key="5">
    <source>
        <dbReference type="Google" id="ProtNLM"/>
    </source>
</evidence>
<organism evidence="3 4">
    <name type="scientific">Paractinoplanes atraurantiacus</name>
    <dbReference type="NCBI Taxonomy" id="1036182"/>
    <lineage>
        <taxon>Bacteria</taxon>
        <taxon>Bacillati</taxon>
        <taxon>Actinomycetota</taxon>
        <taxon>Actinomycetes</taxon>
        <taxon>Micromonosporales</taxon>
        <taxon>Micromonosporaceae</taxon>
        <taxon>Paractinoplanes</taxon>
    </lineage>
</organism>
<evidence type="ECO:0000256" key="2">
    <source>
        <dbReference type="SAM" id="Phobius"/>
    </source>
</evidence>
<protein>
    <recommendedName>
        <fullName evidence="5">DUF3043 domain-containing protein</fullName>
    </recommendedName>
</protein>
<dbReference type="InterPro" id="IPR021403">
    <property type="entry name" value="DUF3043"/>
</dbReference>
<keyword evidence="4" id="KW-1185">Reference proteome</keyword>
<evidence type="ECO:0000313" key="3">
    <source>
        <dbReference type="EMBL" id="SNY33132.1"/>
    </source>
</evidence>
<evidence type="ECO:0000313" key="4">
    <source>
        <dbReference type="Proteomes" id="UP000219612"/>
    </source>
</evidence>
<feature type="region of interest" description="Disordered" evidence="1">
    <location>
        <begin position="1"/>
        <end position="92"/>
    </location>
</feature>
<feature type="transmembrane region" description="Helical" evidence="2">
    <location>
        <begin position="124"/>
        <end position="146"/>
    </location>
</feature>
<dbReference type="AlphaFoldDB" id="A0A285HBL4"/>
<feature type="transmembrane region" description="Helical" evidence="2">
    <location>
        <begin position="152"/>
        <end position="169"/>
    </location>
</feature>
<sequence>MKHTAPLGYSLSVPSLFRRKQDDTPTTEVVEEVTPETTRPKSYTPSKKELGVATPKRTSTGRRVAEPTPTNRKEQLKQMRERQREERAEASAGMKAGDERYLLARDRGPERSLVRDIVDARRTVGTWFFGGALIVLIGSTVQIAAVQLASNVLWLLLALGVIVDSILISRKVKKLVNERFPKHTQRMGSLQLYGVMRGLTFRRMRVPKPKVDLGQSV</sequence>
<dbReference type="Proteomes" id="UP000219612">
    <property type="component" value="Unassembled WGS sequence"/>
</dbReference>
<reference evidence="3 4" key="1">
    <citation type="submission" date="2017-09" db="EMBL/GenBank/DDBJ databases">
        <authorList>
            <person name="Ehlers B."/>
            <person name="Leendertz F.H."/>
        </authorList>
    </citation>
    <scope>NUCLEOTIDE SEQUENCE [LARGE SCALE GENOMIC DNA]</scope>
    <source>
        <strain evidence="3 4">CGMCC 4.6857</strain>
    </source>
</reference>
<keyword evidence="2" id="KW-0472">Membrane</keyword>
<name>A0A285HBL4_9ACTN</name>